<keyword evidence="2" id="KW-1185">Reference proteome</keyword>
<gene>
    <name evidence="1" type="ORF">GCM10010833_03490</name>
</gene>
<protein>
    <recommendedName>
        <fullName evidence="3">Haemolysin activator HlyB C-terminal domain-containing protein</fullName>
    </recommendedName>
</protein>
<name>A0ABQ1ITZ5_9SPHN</name>
<accession>A0ABQ1ITZ5</accession>
<evidence type="ECO:0000313" key="1">
    <source>
        <dbReference type="EMBL" id="GGB52032.1"/>
    </source>
</evidence>
<comment type="caution">
    <text evidence="1">The sequence shown here is derived from an EMBL/GenBank/DDBJ whole genome shotgun (WGS) entry which is preliminary data.</text>
</comment>
<evidence type="ECO:0008006" key="3">
    <source>
        <dbReference type="Google" id="ProtNLM"/>
    </source>
</evidence>
<evidence type="ECO:0000313" key="2">
    <source>
        <dbReference type="Proteomes" id="UP000614261"/>
    </source>
</evidence>
<sequence>MSADLSGQNRWPLIAEQVGSAPPLAGAGSNPAAQILGKRWSVYAWSLVREGSGASALAPGAQYGGSQAGLIVRYALGDTGRAPAVYARAASALANDDDRTLALGVTARPWRALPVDLAVERRFSLGTPQNDRFAALLVGGGSTSLGRSRIRLDAFGQTGIVGYRDAQGFFDAQMLVSRQVAAQDGYSVSLGGGVWAGGQQEPDAAGSKRWVHRVDLGPRVTLVLPVGDSQMTVALDWRQRVDGDALPASGVALTVSTGF</sequence>
<reference evidence="2" key="1">
    <citation type="journal article" date="2019" name="Int. J. Syst. Evol. Microbiol.">
        <title>The Global Catalogue of Microorganisms (GCM) 10K type strain sequencing project: providing services to taxonomists for standard genome sequencing and annotation.</title>
        <authorList>
            <consortium name="The Broad Institute Genomics Platform"/>
            <consortium name="The Broad Institute Genome Sequencing Center for Infectious Disease"/>
            <person name="Wu L."/>
            <person name="Ma J."/>
        </authorList>
    </citation>
    <scope>NUCLEOTIDE SEQUENCE [LARGE SCALE GENOMIC DNA]</scope>
    <source>
        <strain evidence="2">CGMCC 1.12851</strain>
    </source>
</reference>
<dbReference type="EMBL" id="BMGD01000001">
    <property type="protein sequence ID" value="GGB52032.1"/>
    <property type="molecule type" value="Genomic_DNA"/>
</dbReference>
<organism evidence="1 2">
    <name type="scientific">Blastomonas aquatica</name>
    <dbReference type="NCBI Taxonomy" id="1510276"/>
    <lineage>
        <taxon>Bacteria</taxon>
        <taxon>Pseudomonadati</taxon>
        <taxon>Pseudomonadota</taxon>
        <taxon>Alphaproteobacteria</taxon>
        <taxon>Sphingomonadales</taxon>
        <taxon>Sphingomonadaceae</taxon>
        <taxon>Blastomonas</taxon>
    </lineage>
</organism>
<proteinExistence type="predicted"/>
<dbReference type="Proteomes" id="UP000614261">
    <property type="component" value="Unassembled WGS sequence"/>
</dbReference>